<reference evidence="1" key="1">
    <citation type="submission" date="2023-06" db="EMBL/GenBank/DDBJ databases">
        <title>Genome-scale phylogeny and comparative genomics of the fungal order Sordariales.</title>
        <authorList>
            <consortium name="Lawrence Berkeley National Laboratory"/>
            <person name="Hensen N."/>
            <person name="Bonometti L."/>
            <person name="Westerberg I."/>
            <person name="Brannstrom I.O."/>
            <person name="Guillou S."/>
            <person name="Cros-Aarteil S."/>
            <person name="Calhoun S."/>
            <person name="Haridas S."/>
            <person name="Kuo A."/>
            <person name="Mondo S."/>
            <person name="Pangilinan J."/>
            <person name="Riley R."/>
            <person name="LaButti K."/>
            <person name="Andreopoulos B."/>
            <person name="Lipzen A."/>
            <person name="Chen C."/>
            <person name="Yanf M."/>
            <person name="Daum C."/>
            <person name="Ng V."/>
            <person name="Clum A."/>
            <person name="Steindorff A."/>
            <person name="Ohm R."/>
            <person name="Martin F."/>
            <person name="Silar P."/>
            <person name="Natvig D."/>
            <person name="Lalanne C."/>
            <person name="Gautier V."/>
            <person name="Ament-velasquez S.L."/>
            <person name="Kruys A."/>
            <person name="Hutchinson M.I."/>
            <person name="Powell A.J."/>
            <person name="Barry K."/>
            <person name="Miller A.N."/>
            <person name="Grigoriev I.V."/>
            <person name="Debuchy R."/>
            <person name="Gladieux P."/>
            <person name="Thoren M.H."/>
            <person name="Johannesson H."/>
        </authorList>
    </citation>
    <scope>NUCLEOTIDE SEQUENCE</scope>
    <source>
        <strain evidence="1">SMH3391-2</strain>
    </source>
</reference>
<name>A0AA39X1D3_9PEZI</name>
<sequence length="187" mass="22012">MFLTWNPPSEWLTDGYETFNGRRIFIQDIELLRGALCDDLGFTTLGDLDDFCDSPGVAPYFEEFRVDFLENIDAGWDTQPTFEDIHLVLQPDMNSAMTTVRRSPYLLQASRLNKSRWTPAVHYAHFILAVYCHARNEDVRSPWAGWEEELPRPFQLLAMLCWYLIDRWMRREGLRVGNIPRIPNFDF</sequence>
<gene>
    <name evidence="1" type="ORF">B0T17DRAFT_617304</name>
</gene>
<evidence type="ECO:0000313" key="2">
    <source>
        <dbReference type="Proteomes" id="UP001174934"/>
    </source>
</evidence>
<comment type="caution">
    <text evidence="1">The sequence shown here is derived from an EMBL/GenBank/DDBJ whole genome shotgun (WGS) entry which is preliminary data.</text>
</comment>
<protein>
    <submittedName>
        <fullName evidence="1">Uncharacterized protein</fullName>
    </submittedName>
</protein>
<evidence type="ECO:0000313" key="1">
    <source>
        <dbReference type="EMBL" id="KAK0625182.1"/>
    </source>
</evidence>
<dbReference type="AlphaFoldDB" id="A0AA39X1D3"/>
<proteinExistence type="predicted"/>
<keyword evidence="2" id="KW-1185">Reference proteome</keyword>
<dbReference type="EMBL" id="JAULSR010000003">
    <property type="protein sequence ID" value="KAK0625182.1"/>
    <property type="molecule type" value="Genomic_DNA"/>
</dbReference>
<dbReference type="Proteomes" id="UP001174934">
    <property type="component" value="Unassembled WGS sequence"/>
</dbReference>
<accession>A0AA39X1D3</accession>
<organism evidence="1 2">
    <name type="scientific">Bombardia bombarda</name>
    <dbReference type="NCBI Taxonomy" id="252184"/>
    <lineage>
        <taxon>Eukaryota</taxon>
        <taxon>Fungi</taxon>
        <taxon>Dikarya</taxon>
        <taxon>Ascomycota</taxon>
        <taxon>Pezizomycotina</taxon>
        <taxon>Sordariomycetes</taxon>
        <taxon>Sordariomycetidae</taxon>
        <taxon>Sordariales</taxon>
        <taxon>Lasiosphaeriaceae</taxon>
        <taxon>Bombardia</taxon>
    </lineage>
</organism>